<dbReference type="GO" id="GO:0003700">
    <property type="term" value="F:DNA-binding transcription factor activity"/>
    <property type="evidence" value="ECO:0007669"/>
    <property type="project" value="InterPro"/>
</dbReference>
<dbReference type="PROSITE" id="PS50931">
    <property type="entry name" value="HTH_LYSR"/>
    <property type="match status" value="1"/>
</dbReference>
<dbReference type="PATRIC" id="fig|68170.10.peg.807"/>
<evidence type="ECO:0000256" key="4">
    <source>
        <dbReference type="ARBA" id="ARBA00023163"/>
    </source>
</evidence>
<dbReference type="AlphaFoldDB" id="A0A0F0GGW0"/>
<organism evidence="6 7">
    <name type="scientific">Lentzea aerocolonigenes</name>
    <name type="common">Lechevalieria aerocolonigenes</name>
    <name type="synonym">Saccharothrix aerocolonigenes</name>
    <dbReference type="NCBI Taxonomy" id="68170"/>
    <lineage>
        <taxon>Bacteria</taxon>
        <taxon>Bacillati</taxon>
        <taxon>Actinomycetota</taxon>
        <taxon>Actinomycetes</taxon>
        <taxon>Pseudonocardiales</taxon>
        <taxon>Pseudonocardiaceae</taxon>
        <taxon>Lentzea</taxon>
    </lineage>
</organism>
<protein>
    <submittedName>
        <fullName evidence="6">LysR family transcriptional regulator</fullName>
    </submittedName>
</protein>
<feature type="domain" description="HTH lysR-type" evidence="5">
    <location>
        <begin position="10"/>
        <end position="67"/>
    </location>
</feature>
<evidence type="ECO:0000259" key="5">
    <source>
        <dbReference type="PROSITE" id="PS50931"/>
    </source>
</evidence>
<proteinExistence type="inferred from homology"/>
<dbReference type="GO" id="GO:0003677">
    <property type="term" value="F:DNA binding"/>
    <property type="evidence" value="ECO:0007669"/>
    <property type="project" value="UniProtKB-KW"/>
</dbReference>
<dbReference type="Gene3D" id="3.40.190.10">
    <property type="entry name" value="Periplasmic binding protein-like II"/>
    <property type="match status" value="2"/>
</dbReference>
<dbReference type="Gene3D" id="1.10.10.10">
    <property type="entry name" value="Winged helix-like DNA-binding domain superfamily/Winged helix DNA-binding domain"/>
    <property type="match status" value="1"/>
</dbReference>
<reference evidence="6 7" key="1">
    <citation type="submission" date="2015-02" db="EMBL/GenBank/DDBJ databases">
        <authorList>
            <person name="Ju K.-S."/>
            <person name="Doroghazi J.R."/>
            <person name="Metcalf W."/>
        </authorList>
    </citation>
    <scope>NUCLEOTIDE SEQUENCE [LARGE SCALE GENOMIC DNA]</scope>
    <source>
        <strain evidence="6 7">NRRL B-16140</strain>
    </source>
</reference>
<dbReference type="FunFam" id="1.10.10.10:FF:000001">
    <property type="entry name" value="LysR family transcriptional regulator"/>
    <property type="match status" value="1"/>
</dbReference>
<dbReference type="PANTHER" id="PTHR30346">
    <property type="entry name" value="TRANSCRIPTIONAL DUAL REGULATOR HCAR-RELATED"/>
    <property type="match status" value="1"/>
</dbReference>
<dbReference type="InterPro" id="IPR036390">
    <property type="entry name" value="WH_DNA-bd_sf"/>
</dbReference>
<comment type="similarity">
    <text evidence="1">Belongs to the LysR transcriptional regulatory family.</text>
</comment>
<dbReference type="PANTHER" id="PTHR30346:SF29">
    <property type="entry name" value="LYSR SUBSTRATE-BINDING"/>
    <property type="match status" value="1"/>
</dbReference>
<dbReference type="InterPro" id="IPR000847">
    <property type="entry name" value="LysR_HTH_N"/>
</dbReference>
<keyword evidence="3" id="KW-0238">DNA-binding</keyword>
<dbReference type="GO" id="GO:0032993">
    <property type="term" value="C:protein-DNA complex"/>
    <property type="evidence" value="ECO:0007669"/>
    <property type="project" value="TreeGrafter"/>
</dbReference>
<evidence type="ECO:0000256" key="2">
    <source>
        <dbReference type="ARBA" id="ARBA00023015"/>
    </source>
</evidence>
<keyword evidence="2" id="KW-0805">Transcription regulation</keyword>
<evidence type="ECO:0000256" key="3">
    <source>
        <dbReference type="ARBA" id="ARBA00023125"/>
    </source>
</evidence>
<dbReference type="Proteomes" id="UP000033393">
    <property type="component" value="Unassembled WGS sequence"/>
</dbReference>
<dbReference type="OrthoDB" id="3286335at2"/>
<dbReference type="Pfam" id="PF03466">
    <property type="entry name" value="LysR_substrate"/>
    <property type="match status" value="1"/>
</dbReference>
<sequence>MHVGMDLTAVPLVSLRVFQEVAERGSLSSAASALGYTQSAVSRQIAALERVVRAPLLDRQREGVQLTDTGHVLLRHAGLVLAQLDAASRELSSLPATAGTVRLGWFAGAGGTLVPSALAVLRRSHPALTVTTREGTTASLVRALRARTVDLAVLASPSPLDDETPALQAEVLDERELVLAVPSTHPLAHKDYVDVEDLRGWAWIASPPPGLGVWPGVDERQVVAHMARDWMAKLQLVASGAGITTLPESLAASVPQGVQVLRVRGGSREKLRVVVAWLNLSEPASVVVDALVSGTHP</sequence>
<comment type="caution">
    <text evidence="6">The sequence shown here is derived from an EMBL/GenBank/DDBJ whole genome shotgun (WGS) entry which is preliminary data.</text>
</comment>
<keyword evidence="4" id="KW-0804">Transcription</keyword>
<dbReference type="InterPro" id="IPR036388">
    <property type="entry name" value="WH-like_DNA-bd_sf"/>
</dbReference>
<evidence type="ECO:0000256" key="1">
    <source>
        <dbReference type="ARBA" id="ARBA00009437"/>
    </source>
</evidence>
<gene>
    <name evidence="6" type="ORF">UK23_40450</name>
</gene>
<dbReference type="CDD" id="cd08414">
    <property type="entry name" value="PBP2_LTTR_aromatics_like"/>
    <property type="match status" value="1"/>
</dbReference>
<dbReference type="InterPro" id="IPR005119">
    <property type="entry name" value="LysR_subst-bd"/>
</dbReference>
<dbReference type="PRINTS" id="PR00039">
    <property type="entry name" value="HTHLYSR"/>
</dbReference>
<name>A0A0F0GGW0_LENAE</name>
<accession>A0A0F0GGW0</accession>
<dbReference type="Pfam" id="PF00126">
    <property type="entry name" value="HTH_1"/>
    <property type="match status" value="1"/>
</dbReference>
<dbReference type="SUPFAM" id="SSF46785">
    <property type="entry name" value="Winged helix' DNA-binding domain"/>
    <property type="match status" value="1"/>
</dbReference>
<evidence type="ECO:0000313" key="6">
    <source>
        <dbReference type="EMBL" id="KJK40092.1"/>
    </source>
</evidence>
<evidence type="ECO:0000313" key="7">
    <source>
        <dbReference type="Proteomes" id="UP000033393"/>
    </source>
</evidence>
<dbReference type="SUPFAM" id="SSF53850">
    <property type="entry name" value="Periplasmic binding protein-like II"/>
    <property type="match status" value="1"/>
</dbReference>
<keyword evidence="7" id="KW-1185">Reference proteome</keyword>
<dbReference type="EMBL" id="JYJG01000402">
    <property type="protein sequence ID" value="KJK40092.1"/>
    <property type="molecule type" value="Genomic_DNA"/>
</dbReference>